<proteinExistence type="predicted"/>
<feature type="region of interest" description="Disordered" evidence="1">
    <location>
        <begin position="15"/>
        <end position="36"/>
    </location>
</feature>
<dbReference type="RefSeq" id="WP_220164303.1">
    <property type="nucleotide sequence ID" value="NZ_JAIBOA010000003.1"/>
</dbReference>
<sequence>MQQQAAARLSAIVRSRRHRQNAEMTRRPAQEDATRPIRQELGSRMIDASTAELVSWLAHDEPQARELAAAYLGDRLIHACRTDLETVDMVLPLVDSLTRETDATVQEEIAHSLGYLVEYGTVPNSIVPALSECLPRLHAEAAEQVRNVIGEAG</sequence>
<dbReference type="Proteomes" id="UP000774570">
    <property type="component" value="Unassembled WGS sequence"/>
</dbReference>
<dbReference type="EMBL" id="JAIBOA010000003">
    <property type="protein sequence ID" value="MBW8482070.1"/>
    <property type="molecule type" value="Genomic_DNA"/>
</dbReference>
<accession>A0ABS7FQ25</accession>
<dbReference type="Gene3D" id="1.25.10.10">
    <property type="entry name" value="Leucine-rich Repeat Variant"/>
    <property type="match status" value="1"/>
</dbReference>
<feature type="compositionally biased region" description="Basic and acidic residues" evidence="1">
    <location>
        <begin position="20"/>
        <end position="36"/>
    </location>
</feature>
<comment type="caution">
    <text evidence="2">The sequence shown here is derived from an EMBL/GenBank/DDBJ whole genome shotgun (WGS) entry which is preliminary data.</text>
</comment>
<organism evidence="2 3">
    <name type="scientific">Actinomadura parmotrematis</name>
    <dbReference type="NCBI Taxonomy" id="2864039"/>
    <lineage>
        <taxon>Bacteria</taxon>
        <taxon>Bacillati</taxon>
        <taxon>Actinomycetota</taxon>
        <taxon>Actinomycetes</taxon>
        <taxon>Streptosporangiales</taxon>
        <taxon>Thermomonosporaceae</taxon>
        <taxon>Actinomadura</taxon>
    </lineage>
</organism>
<name>A0ABS7FQ25_9ACTN</name>
<dbReference type="SUPFAM" id="SSF48371">
    <property type="entry name" value="ARM repeat"/>
    <property type="match status" value="1"/>
</dbReference>
<dbReference type="InterPro" id="IPR016024">
    <property type="entry name" value="ARM-type_fold"/>
</dbReference>
<evidence type="ECO:0000313" key="2">
    <source>
        <dbReference type="EMBL" id="MBW8482070.1"/>
    </source>
</evidence>
<protein>
    <recommendedName>
        <fullName evidence="4">HEAT repeat domain-containing protein</fullName>
    </recommendedName>
</protein>
<evidence type="ECO:0000256" key="1">
    <source>
        <dbReference type="SAM" id="MobiDB-lite"/>
    </source>
</evidence>
<evidence type="ECO:0008006" key="4">
    <source>
        <dbReference type="Google" id="ProtNLM"/>
    </source>
</evidence>
<gene>
    <name evidence="2" type="ORF">K1Y72_06815</name>
</gene>
<evidence type="ECO:0000313" key="3">
    <source>
        <dbReference type="Proteomes" id="UP000774570"/>
    </source>
</evidence>
<keyword evidence="3" id="KW-1185">Reference proteome</keyword>
<reference evidence="2 3" key="1">
    <citation type="submission" date="2021-07" db="EMBL/GenBank/DDBJ databases">
        <title>Actinomadura sp. PM05-2 isolated from lichen.</title>
        <authorList>
            <person name="Somphong A."/>
            <person name="Phongsopitanun W."/>
            <person name="Tanasupawat S."/>
            <person name="Peongsungnone V."/>
        </authorList>
    </citation>
    <scope>NUCLEOTIDE SEQUENCE [LARGE SCALE GENOMIC DNA]</scope>
    <source>
        <strain evidence="2 3">PM05-2</strain>
    </source>
</reference>
<dbReference type="InterPro" id="IPR011989">
    <property type="entry name" value="ARM-like"/>
</dbReference>